<reference evidence="2 3" key="1">
    <citation type="submission" date="2018-05" db="EMBL/GenBank/DDBJ databases">
        <title>A metagenomic window into the 2 km-deep terrestrial subsurface aquifer revealed taxonomically and functionally diverse microbial community comprising novel uncultured bacterial lineages.</title>
        <authorList>
            <person name="Kadnikov V.V."/>
            <person name="Mardanov A.V."/>
            <person name="Beletsky A.V."/>
            <person name="Banks D."/>
            <person name="Pimenov N.V."/>
            <person name="Frank Y.A."/>
            <person name="Karnachuk O.V."/>
            <person name="Ravin N.V."/>
        </authorList>
    </citation>
    <scope>NUCLEOTIDE SEQUENCE [LARGE SCALE GENOMIC DNA]</scope>
    <source>
        <strain evidence="2">BY</strain>
    </source>
</reference>
<protein>
    <submittedName>
        <fullName evidence="2">Uncharacterized protein</fullName>
    </submittedName>
</protein>
<evidence type="ECO:0000256" key="1">
    <source>
        <dbReference type="SAM" id="MobiDB-lite"/>
    </source>
</evidence>
<evidence type="ECO:0000313" key="2">
    <source>
        <dbReference type="EMBL" id="AXA35739.1"/>
    </source>
</evidence>
<organism evidence="2 3">
    <name type="scientific">Sumerlaea chitinivorans</name>
    <dbReference type="NCBI Taxonomy" id="2250252"/>
    <lineage>
        <taxon>Bacteria</taxon>
        <taxon>Candidatus Sumerlaeota</taxon>
        <taxon>Candidatus Sumerlaeia</taxon>
        <taxon>Candidatus Sumerlaeales</taxon>
        <taxon>Candidatus Sumerlaeaceae</taxon>
        <taxon>Candidatus Sumerlaea</taxon>
    </lineage>
</organism>
<sequence>MKAFRFDPSWERPGEAGPRLQASNEFRACGSYRIVESDRDKKSQ</sequence>
<name>A0A2Z4Y421_SUMC1</name>
<dbReference type="KEGG" id="schv:BRCON_0962"/>
<proteinExistence type="predicted"/>
<evidence type="ECO:0000313" key="3">
    <source>
        <dbReference type="Proteomes" id="UP000262583"/>
    </source>
</evidence>
<dbReference type="AlphaFoldDB" id="A0A2Z4Y421"/>
<dbReference type="Proteomes" id="UP000262583">
    <property type="component" value="Chromosome"/>
</dbReference>
<gene>
    <name evidence="2" type="ORF">BRCON_0962</name>
</gene>
<feature type="region of interest" description="Disordered" evidence="1">
    <location>
        <begin position="1"/>
        <end position="23"/>
    </location>
</feature>
<accession>A0A2Z4Y421</accession>
<feature type="compositionally biased region" description="Basic and acidic residues" evidence="1">
    <location>
        <begin position="1"/>
        <end position="14"/>
    </location>
</feature>
<dbReference type="EMBL" id="CP030759">
    <property type="protein sequence ID" value="AXA35739.1"/>
    <property type="molecule type" value="Genomic_DNA"/>
</dbReference>